<name>A0ABR0MMJ0_GOSAR</name>
<keyword evidence="2" id="KW-1185">Reference proteome</keyword>
<evidence type="ECO:0008006" key="3">
    <source>
        <dbReference type="Google" id="ProtNLM"/>
    </source>
</evidence>
<dbReference type="EMBL" id="JARKNE010000012">
    <property type="protein sequence ID" value="KAK5775221.1"/>
    <property type="molecule type" value="Genomic_DNA"/>
</dbReference>
<dbReference type="PANTHER" id="PTHR47481">
    <property type="match status" value="1"/>
</dbReference>
<proteinExistence type="predicted"/>
<reference evidence="1 2" key="1">
    <citation type="submission" date="2023-03" db="EMBL/GenBank/DDBJ databases">
        <title>WGS of Gossypium arboreum.</title>
        <authorList>
            <person name="Yu D."/>
        </authorList>
    </citation>
    <scope>NUCLEOTIDE SEQUENCE [LARGE SCALE GENOMIC DNA]</scope>
    <source>
        <tissue evidence="1">Leaf</tissue>
    </source>
</reference>
<evidence type="ECO:0000313" key="1">
    <source>
        <dbReference type="EMBL" id="KAK5775221.1"/>
    </source>
</evidence>
<organism evidence="1 2">
    <name type="scientific">Gossypium arboreum</name>
    <name type="common">Tree cotton</name>
    <name type="synonym">Gossypium nanking</name>
    <dbReference type="NCBI Taxonomy" id="29729"/>
    <lineage>
        <taxon>Eukaryota</taxon>
        <taxon>Viridiplantae</taxon>
        <taxon>Streptophyta</taxon>
        <taxon>Embryophyta</taxon>
        <taxon>Tracheophyta</taxon>
        <taxon>Spermatophyta</taxon>
        <taxon>Magnoliopsida</taxon>
        <taxon>eudicotyledons</taxon>
        <taxon>Gunneridae</taxon>
        <taxon>Pentapetalae</taxon>
        <taxon>rosids</taxon>
        <taxon>malvids</taxon>
        <taxon>Malvales</taxon>
        <taxon>Malvaceae</taxon>
        <taxon>Malvoideae</taxon>
        <taxon>Gossypium</taxon>
    </lineage>
</organism>
<gene>
    <name evidence="1" type="ORF">PVK06_043091</name>
</gene>
<evidence type="ECO:0000313" key="2">
    <source>
        <dbReference type="Proteomes" id="UP001358586"/>
    </source>
</evidence>
<dbReference type="PANTHER" id="PTHR47481:SF10">
    <property type="entry name" value="COPIA-LIKE POLYPROTEIN_RETROTRANSPOSON"/>
    <property type="match status" value="1"/>
</dbReference>
<protein>
    <recommendedName>
        <fullName evidence="3">Retrotransposon Copia-like N-terminal domain-containing protein</fullName>
    </recommendedName>
</protein>
<accession>A0ABR0MMJ0</accession>
<comment type="caution">
    <text evidence="1">The sequence shown here is derived from an EMBL/GenBank/DDBJ whole genome shotgun (WGS) entry which is preliminary data.</text>
</comment>
<dbReference type="Proteomes" id="UP001358586">
    <property type="component" value="Chromosome 12"/>
</dbReference>
<sequence>MANSTESTSVGSFSDSRLVQSFPHHYIVKLDDGNYVQWQQHVRLITEGYELQDFLDGTLPVPARFVTSLDETLTPSPNASFFIQQDKLLASWSIKVKEYIAKIQNTCALLEASGSVVSKAEKVEVILAGLSSDFDSVITLTSFSSEPLLFQKIIGVLLDFENQQLRTMHDVPFHVNMVEERLSATGSMSDLQSLGHLAQRRYYRYNQDYDGLSPPSIRRFSSANDGQRFLSEKFARSNGPNYFSDAGHINRPSGGPHSPGLYGASLPCELGRNFGLVSSIYVYTHTPSVGSYHASPTTGRATRPNDLSGLSSGGLKFTAQNTTDGQPFNGPKINYVGLESYTSSLPNGGSGVPWRTKPRARVFDFDSS</sequence>